<organism evidence="3 4">
    <name type="scientific">Desulfosudis oleivorans (strain DSM 6200 / JCM 39069 / Hxd3)</name>
    <name type="common">Desulfococcus oleovorans</name>
    <dbReference type="NCBI Taxonomy" id="96561"/>
    <lineage>
        <taxon>Bacteria</taxon>
        <taxon>Pseudomonadati</taxon>
        <taxon>Thermodesulfobacteriota</taxon>
        <taxon>Desulfobacteria</taxon>
        <taxon>Desulfobacterales</taxon>
        <taxon>Desulfosudaceae</taxon>
        <taxon>Desulfosudis</taxon>
    </lineage>
</organism>
<feature type="transmembrane region" description="Helical" evidence="1">
    <location>
        <begin position="21"/>
        <end position="44"/>
    </location>
</feature>
<protein>
    <recommendedName>
        <fullName evidence="2">DUF6868 domain-containing protein</fullName>
    </recommendedName>
</protein>
<keyword evidence="1" id="KW-0812">Transmembrane</keyword>
<gene>
    <name evidence="3" type="ordered locus">Dole_3056</name>
</gene>
<feature type="domain" description="DUF6868" evidence="2">
    <location>
        <begin position="13"/>
        <end position="91"/>
    </location>
</feature>
<dbReference type="eggNOG" id="ENOG5032ZJW">
    <property type="taxonomic scope" value="Bacteria"/>
</dbReference>
<dbReference type="InterPro" id="IPR049220">
    <property type="entry name" value="DUF6868"/>
</dbReference>
<evidence type="ECO:0000256" key="1">
    <source>
        <dbReference type="SAM" id="Phobius"/>
    </source>
</evidence>
<sequence>MLPKNPYAMEAPMDMAMVRNILLWSTLINYGFLLWWFLFFMFTHDWMYRFHGRWFQLSVQQFDAIHYGAMALYKINILVFNLVPLIVLYLVG</sequence>
<dbReference type="STRING" id="96561.Dole_3056"/>
<evidence type="ECO:0000259" key="2">
    <source>
        <dbReference type="Pfam" id="PF21742"/>
    </source>
</evidence>
<dbReference type="EMBL" id="CP000859">
    <property type="protein sequence ID" value="ABW68859.1"/>
    <property type="molecule type" value="Genomic_DNA"/>
</dbReference>
<dbReference type="Pfam" id="PF21742">
    <property type="entry name" value="DUF6868"/>
    <property type="match status" value="1"/>
</dbReference>
<reference evidence="3 4" key="1">
    <citation type="submission" date="2007-10" db="EMBL/GenBank/DDBJ databases">
        <title>Complete sequence of Desulfococcus oleovorans Hxd3.</title>
        <authorList>
            <consortium name="US DOE Joint Genome Institute"/>
            <person name="Copeland A."/>
            <person name="Lucas S."/>
            <person name="Lapidus A."/>
            <person name="Barry K."/>
            <person name="Glavina del Rio T."/>
            <person name="Dalin E."/>
            <person name="Tice H."/>
            <person name="Pitluck S."/>
            <person name="Kiss H."/>
            <person name="Brettin T."/>
            <person name="Bruce D."/>
            <person name="Detter J.C."/>
            <person name="Han C."/>
            <person name="Schmutz J."/>
            <person name="Larimer F."/>
            <person name="Land M."/>
            <person name="Hauser L."/>
            <person name="Kyrpides N."/>
            <person name="Kim E."/>
            <person name="Wawrik B."/>
            <person name="Richardson P."/>
        </authorList>
    </citation>
    <scope>NUCLEOTIDE SEQUENCE [LARGE SCALE GENOMIC DNA]</scope>
    <source>
        <strain evidence="4">DSM 6200 / JCM 39069 / Hxd3</strain>
    </source>
</reference>
<name>A8ZZI7_DESOH</name>
<accession>A8ZZI7</accession>
<dbReference type="Proteomes" id="UP000008561">
    <property type="component" value="Chromosome"/>
</dbReference>
<feature type="transmembrane region" description="Helical" evidence="1">
    <location>
        <begin position="64"/>
        <end position="91"/>
    </location>
</feature>
<evidence type="ECO:0000313" key="4">
    <source>
        <dbReference type="Proteomes" id="UP000008561"/>
    </source>
</evidence>
<dbReference type="KEGG" id="dol:Dole_3056"/>
<keyword evidence="1" id="KW-1133">Transmembrane helix</keyword>
<dbReference type="HOGENOM" id="CLU_180528_0_0_7"/>
<dbReference type="AlphaFoldDB" id="A8ZZI7"/>
<keyword evidence="1" id="KW-0472">Membrane</keyword>
<proteinExistence type="predicted"/>
<evidence type="ECO:0000313" key="3">
    <source>
        <dbReference type="EMBL" id="ABW68859.1"/>
    </source>
</evidence>
<keyword evidence="4" id="KW-1185">Reference proteome</keyword>